<name>A0A1I7U1H7_9PELO</name>
<dbReference type="Pfam" id="PF00059">
    <property type="entry name" value="Lectin_C"/>
    <property type="match status" value="1"/>
</dbReference>
<proteinExistence type="inferred from homology"/>
<dbReference type="InterPro" id="IPR002842">
    <property type="entry name" value="ATPase_V1_Esu"/>
</dbReference>
<keyword evidence="3" id="KW-0406">Ion transport</keyword>
<comment type="similarity">
    <text evidence="1">Belongs to the V-ATPase E subunit family.</text>
</comment>
<dbReference type="PANTHER" id="PTHR47753:SF1">
    <property type="entry name" value="C-TYPE LECTIN DOMAIN-CONTAINING PROTEIN"/>
    <property type="match status" value="1"/>
</dbReference>
<dbReference type="eggNOG" id="KOG1664">
    <property type="taxonomic scope" value="Eukaryota"/>
</dbReference>
<evidence type="ECO:0000256" key="2">
    <source>
        <dbReference type="ARBA" id="ARBA00022448"/>
    </source>
</evidence>
<dbReference type="Gene3D" id="3.10.100.10">
    <property type="entry name" value="Mannose-Binding Protein A, subunit A"/>
    <property type="match status" value="1"/>
</dbReference>
<dbReference type="Pfam" id="PF01991">
    <property type="entry name" value="vATP-synt_E"/>
    <property type="match status" value="1"/>
</dbReference>
<protein>
    <submittedName>
        <fullName evidence="6">C-type lectin domain-containing protein</fullName>
    </submittedName>
</protein>
<dbReference type="GO" id="GO:0046961">
    <property type="term" value="F:proton-transporting ATPase activity, rotational mechanism"/>
    <property type="evidence" value="ECO:0007669"/>
    <property type="project" value="InterPro"/>
</dbReference>
<dbReference type="GO" id="GO:0033178">
    <property type="term" value="C:proton-transporting two-sector ATPase complex, catalytic domain"/>
    <property type="evidence" value="ECO:0007669"/>
    <property type="project" value="InterPro"/>
</dbReference>
<dbReference type="InterPro" id="IPR001304">
    <property type="entry name" value="C-type_lectin-like"/>
</dbReference>
<dbReference type="PROSITE" id="PS50041">
    <property type="entry name" value="C_TYPE_LECTIN_2"/>
    <property type="match status" value="1"/>
</dbReference>
<evidence type="ECO:0000256" key="1">
    <source>
        <dbReference type="ARBA" id="ARBA00005901"/>
    </source>
</evidence>
<dbReference type="Proteomes" id="UP000095282">
    <property type="component" value="Unplaced"/>
</dbReference>
<evidence type="ECO:0000259" key="4">
    <source>
        <dbReference type="PROSITE" id="PS50041"/>
    </source>
</evidence>
<accession>A0A1I7U1H7</accession>
<sequence length="329" mass="37052">MTVIKNFILETSKTGFLIHYFQGRLVQQLRQKIMEFYEKKEKQVELQRKIQASNSLNAGRLRCLKSVVLTRAGAEGRLHESVKSNVTCQEVANRFLVKSGNVSVADYFVKDFKDAKIECDNMLSAGISFLGEKPKFVVMSESRSLPVWCKLGLPKTTTYSVPAGYTPFFRNKGDIVAHKYYPGPANYDEASKQCKKDGSFLSGINELKEVEFLKSIAQCKNCQPWLGGLRRKDCEDKPSKDGTICTRVNSITWQDGVATEFFLDWWRNGNDGHTNPSSGTGGGLQACLTFIVGTPSWADEDSSRFLDDMGCEYKNPFFCMKRLNVTVEN</sequence>
<dbReference type="InterPro" id="IPR016187">
    <property type="entry name" value="CTDL_fold"/>
</dbReference>
<reference evidence="6" key="1">
    <citation type="submission" date="2016-11" db="UniProtKB">
        <authorList>
            <consortium name="WormBaseParasite"/>
        </authorList>
    </citation>
    <scope>IDENTIFICATION</scope>
</reference>
<evidence type="ECO:0000313" key="6">
    <source>
        <dbReference type="WBParaSite" id="Csp11.Scaffold629.g13905.t2"/>
    </source>
</evidence>
<dbReference type="SMART" id="SM00034">
    <property type="entry name" value="CLECT"/>
    <property type="match status" value="1"/>
</dbReference>
<dbReference type="CDD" id="cd00037">
    <property type="entry name" value="CLECT"/>
    <property type="match status" value="1"/>
</dbReference>
<dbReference type="AlphaFoldDB" id="A0A1I7U1H7"/>
<evidence type="ECO:0000256" key="3">
    <source>
        <dbReference type="ARBA" id="ARBA00023065"/>
    </source>
</evidence>
<dbReference type="PANTHER" id="PTHR47753">
    <property type="entry name" value="C-TYPE LECTIN-RELATED"/>
    <property type="match status" value="1"/>
</dbReference>
<dbReference type="STRING" id="1561998.A0A1I7U1H7"/>
<dbReference type="InterPro" id="IPR016186">
    <property type="entry name" value="C-type_lectin-like/link_sf"/>
</dbReference>
<dbReference type="SUPFAM" id="SSF56436">
    <property type="entry name" value="C-type lectin-like"/>
    <property type="match status" value="1"/>
</dbReference>
<feature type="domain" description="C-type lectin" evidence="4">
    <location>
        <begin position="175"/>
        <end position="320"/>
    </location>
</feature>
<dbReference type="WBParaSite" id="Csp11.Scaffold629.g13905.t2">
    <property type="protein sequence ID" value="Csp11.Scaffold629.g13905.t2"/>
    <property type="gene ID" value="Csp11.Scaffold629.g13905"/>
</dbReference>
<keyword evidence="2" id="KW-0813">Transport</keyword>
<keyword evidence="5" id="KW-1185">Reference proteome</keyword>
<organism evidence="5 6">
    <name type="scientific">Caenorhabditis tropicalis</name>
    <dbReference type="NCBI Taxonomy" id="1561998"/>
    <lineage>
        <taxon>Eukaryota</taxon>
        <taxon>Metazoa</taxon>
        <taxon>Ecdysozoa</taxon>
        <taxon>Nematoda</taxon>
        <taxon>Chromadorea</taxon>
        <taxon>Rhabditida</taxon>
        <taxon>Rhabditina</taxon>
        <taxon>Rhabditomorpha</taxon>
        <taxon>Rhabditoidea</taxon>
        <taxon>Rhabditidae</taxon>
        <taxon>Peloderinae</taxon>
        <taxon>Caenorhabditis</taxon>
    </lineage>
</organism>
<evidence type="ECO:0000313" key="5">
    <source>
        <dbReference type="Proteomes" id="UP000095282"/>
    </source>
</evidence>